<proteinExistence type="predicted"/>
<accession>A0AAV7VY20</accession>
<comment type="caution">
    <text evidence="2">The sequence shown here is derived from an EMBL/GenBank/DDBJ whole genome shotgun (WGS) entry which is preliminary data.</text>
</comment>
<evidence type="ECO:0000313" key="2">
    <source>
        <dbReference type="EMBL" id="KAJ1206584.1"/>
    </source>
</evidence>
<feature type="region of interest" description="Disordered" evidence="1">
    <location>
        <begin position="87"/>
        <end position="107"/>
    </location>
</feature>
<feature type="region of interest" description="Disordered" evidence="1">
    <location>
        <begin position="1"/>
        <end position="43"/>
    </location>
</feature>
<protein>
    <submittedName>
        <fullName evidence="2">Uncharacterized protein</fullName>
    </submittedName>
</protein>
<name>A0AAV7VY20_PLEWA</name>
<keyword evidence="3" id="KW-1185">Reference proteome</keyword>
<organism evidence="2 3">
    <name type="scientific">Pleurodeles waltl</name>
    <name type="common">Iberian ribbed newt</name>
    <dbReference type="NCBI Taxonomy" id="8319"/>
    <lineage>
        <taxon>Eukaryota</taxon>
        <taxon>Metazoa</taxon>
        <taxon>Chordata</taxon>
        <taxon>Craniata</taxon>
        <taxon>Vertebrata</taxon>
        <taxon>Euteleostomi</taxon>
        <taxon>Amphibia</taxon>
        <taxon>Batrachia</taxon>
        <taxon>Caudata</taxon>
        <taxon>Salamandroidea</taxon>
        <taxon>Salamandridae</taxon>
        <taxon>Pleurodelinae</taxon>
        <taxon>Pleurodeles</taxon>
    </lineage>
</organism>
<evidence type="ECO:0000256" key="1">
    <source>
        <dbReference type="SAM" id="MobiDB-lite"/>
    </source>
</evidence>
<feature type="compositionally biased region" description="Basic and acidic residues" evidence="1">
    <location>
        <begin position="91"/>
        <end position="100"/>
    </location>
</feature>
<dbReference type="AlphaFoldDB" id="A0AAV7VY20"/>
<gene>
    <name evidence="2" type="ORF">NDU88_001987</name>
</gene>
<evidence type="ECO:0000313" key="3">
    <source>
        <dbReference type="Proteomes" id="UP001066276"/>
    </source>
</evidence>
<dbReference type="Proteomes" id="UP001066276">
    <property type="component" value="Chromosome 1_2"/>
</dbReference>
<dbReference type="EMBL" id="JANPWB010000002">
    <property type="protein sequence ID" value="KAJ1206584.1"/>
    <property type="molecule type" value="Genomic_DNA"/>
</dbReference>
<reference evidence="2" key="1">
    <citation type="journal article" date="2022" name="bioRxiv">
        <title>Sequencing and chromosome-scale assembly of the giantPleurodeles waltlgenome.</title>
        <authorList>
            <person name="Brown T."/>
            <person name="Elewa A."/>
            <person name="Iarovenko S."/>
            <person name="Subramanian E."/>
            <person name="Araus A.J."/>
            <person name="Petzold A."/>
            <person name="Susuki M."/>
            <person name="Suzuki K.-i.T."/>
            <person name="Hayashi T."/>
            <person name="Toyoda A."/>
            <person name="Oliveira C."/>
            <person name="Osipova E."/>
            <person name="Leigh N.D."/>
            <person name="Simon A."/>
            <person name="Yun M.H."/>
        </authorList>
    </citation>
    <scope>NUCLEOTIDE SEQUENCE</scope>
    <source>
        <strain evidence="2">20211129_DDA</strain>
        <tissue evidence="2">Liver</tissue>
    </source>
</reference>
<sequence length="107" mass="11125">MRAVSLSPWSPVEAGRAGGAEKTCRTTGGQKFQTPRVLTGGSPGWRATAELGVSDGSLAGCGAAARRKTKPAPCLAERRRSLRLRWAADGPGHREVKDGHPGGGHLL</sequence>